<organism evidence="1 2">
    <name type="scientific">Aristolochia fimbriata</name>
    <name type="common">White veined hardy Dutchman's pipe vine</name>
    <dbReference type="NCBI Taxonomy" id="158543"/>
    <lineage>
        <taxon>Eukaryota</taxon>
        <taxon>Viridiplantae</taxon>
        <taxon>Streptophyta</taxon>
        <taxon>Embryophyta</taxon>
        <taxon>Tracheophyta</taxon>
        <taxon>Spermatophyta</taxon>
        <taxon>Magnoliopsida</taxon>
        <taxon>Magnoliidae</taxon>
        <taxon>Piperales</taxon>
        <taxon>Aristolochiaceae</taxon>
        <taxon>Aristolochia</taxon>
    </lineage>
</organism>
<dbReference type="EMBL" id="JAINDJ010000003">
    <property type="protein sequence ID" value="KAG9454757.1"/>
    <property type="molecule type" value="Genomic_DNA"/>
</dbReference>
<evidence type="ECO:0000313" key="1">
    <source>
        <dbReference type="EMBL" id="KAG9454757.1"/>
    </source>
</evidence>
<evidence type="ECO:0000313" key="2">
    <source>
        <dbReference type="Proteomes" id="UP000825729"/>
    </source>
</evidence>
<comment type="caution">
    <text evidence="1">The sequence shown here is derived from an EMBL/GenBank/DDBJ whole genome shotgun (WGS) entry which is preliminary data.</text>
</comment>
<sequence length="146" mass="17535">MKPREPQVAEPWQRNTASNSVFHWKVLRIFSLTLKRWIRIQKEERVQQQGKTATCNKKKMMNRRTGQAPMIETITGNRPSRKKNDRDHKRVCIHHVSSIKSSKKKLEEYIYLFEKSMRNISPHEVWTEKHINHERNSNRIKGHLKV</sequence>
<dbReference type="Proteomes" id="UP000825729">
    <property type="component" value="Unassembled WGS sequence"/>
</dbReference>
<proteinExistence type="predicted"/>
<dbReference type="AlphaFoldDB" id="A0AAV7F4P7"/>
<protein>
    <submittedName>
        <fullName evidence="1">Uncharacterized protein</fullName>
    </submittedName>
</protein>
<accession>A0AAV7F4P7</accession>
<reference evidence="1 2" key="1">
    <citation type="submission" date="2021-07" db="EMBL/GenBank/DDBJ databases">
        <title>The Aristolochia fimbriata genome: insights into angiosperm evolution, floral development and chemical biosynthesis.</title>
        <authorList>
            <person name="Jiao Y."/>
        </authorList>
    </citation>
    <scope>NUCLEOTIDE SEQUENCE [LARGE SCALE GENOMIC DNA]</scope>
    <source>
        <strain evidence="1">IBCAS-2021</strain>
        <tissue evidence="1">Leaf</tissue>
    </source>
</reference>
<keyword evidence="2" id="KW-1185">Reference proteome</keyword>
<gene>
    <name evidence="1" type="ORF">H6P81_007661</name>
</gene>
<name>A0AAV7F4P7_ARIFI</name>